<reference evidence="2" key="1">
    <citation type="submission" date="2024-02" db="EMBL/GenBank/DDBJ databases">
        <authorList>
            <consortium name="ELIXIR-Norway"/>
            <consortium name="Elixir Norway"/>
        </authorList>
    </citation>
    <scope>NUCLEOTIDE SEQUENCE</scope>
</reference>
<dbReference type="EMBL" id="OZ019910">
    <property type="protein sequence ID" value="CAK9211830.1"/>
    <property type="molecule type" value="Genomic_DNA"/>
</dbReference>
<dbReference type="InterPro" id="IPR032675">
    <property type="entry name" value="LRR_dom_sf"/>
</dbReference>
<evidence type="ECO:0000313" key="2">
    <source>
        <dbReference type="EMBL" id="CAK9211830.1"/>
    </source>
</evidence>
<dbReference type="PANTHER" id="PTHR13318">
    <property type="entry name" value="PARTNER OF PAIRED, ISOFORM B-RELATED"/>
    <property type="match status" value="1"/>
</dbReference>
<dbReference type="InterPro" id="IPR001611">
    <property type="entry name" value="Leu-rich_rpt"/>
</dbReference>
<name>A0ABP0U3L9_9BRYO</name>
<keyword evidence="3" id="KW-1185">Reference proteome</keyword>
<dbReference type="Pfam" id="PF13516">
    <property type="entry name" value="LRR_6"/>
    <property type="match status" value="2"/>
</dbReference>
<proteinExistence type="predicted"/>
<feature type="domain" description="F-box/LRR-repeat protein 15-like leucin rich repeat" evidence="1">
    <location>
        <begin position="143"/>
        <end position="254"/>
    </location>
</feature>
<gene>
    <name evidence="2" type="ORF">CSSPTR1EN2_LOCUS11060</name>
</gene>
<dbReference type="SMART" id="SM00367">
    <property type="entry name" value="LRR_CC"/>
    <property type="match status" value="8"/>
</dbReference>
<accession>A0ABP0U3L9</accession>
<dbReference type="InterPro" id="IPR006553">
    <property type="entry name" value="Leu-rich_rpt_Cys-con_subtyp"/>
</dbReference>
<organism evidence="2 3">
    <name type="scientific">Sphagnum troendelagicum</name>
    <dbReference type="NCBI Taxonomy" id="128251"/>
    <lineage>
        <taxon>Eukaryota</taxon>
        <taxon>Viridiplantae</taxon>
        <taxon>Streptophyta</taxon>
        <taxon>Embryophyta</taxon>
        <taxon>Bryophyta</taxon>
        <taxon>Sphagnophytina</taxon>
        <taxon>Sphagnopsida</taxon>
        <taxon>Sphagnales</taxon>
        <taxon>Sphagnaceae</taxon>
        <taxon>Sphagnum</taxon>
    </lineage>
</organism>
<protein>
    <recommendedName>
        <fullName evidence="1">F-box/LRR-repeat protein 15-like leucin rich repeat domain-containing protein</fullName>
    </recommendedName>
</protein>
<sequence length="570" mass="62028">MDVALRDGGLVAQIVQKLENSVDRHAAAMVCRVWNEAVTWEAHKLVLRSRECLPQLLNRFWHVTALDLSYCSNQLEDGDLELAASAFSRLRWLKIGDLDQAQTKLTDAGISHFVNKCSSSPPQSSLLDHVSLTNIPLLRDSCIVALLQGCRALRSLHLHSCMGLGDGALEAIAACQGLRELALKGETRFTPSGLAMLGSGCRELLRLVLELGSLNIDMALEAMAKGCKKLHEIALKFQSAKLAGLVHCSSLQSLAFETYQRGSLDEVLLAIVAANKNLVELSCLSRLVPLSDAAVIGVLVRCPNLRKLHLEAVNLTEAALMCIVHSRTLSDLALGRFMSTGQGGIGLLGLDLKRLSLVHTKGVWDVELQMLIAGNLGLEHLDLQGCAGPSAIGFSSIGSCRHLLSLDLSYTRVDDVSLCAIACGMQNLKHLALVKCEKITNMRVLTRFPGLESLVLDQCPFLTDEGLDHLAQNCIRLSHLSLAFTNVTDIGLENLSKCQMLRSLRVPYCRQVEGEGVVAIANSCGWFHHVVLSHRLRGSLIADVLQDLRCAVCFEVDETALVPFDANMLI</sequence>
<dbReference type="Gene3D" id="3.80.10.10">
    <property type="entry name" value="Ribonuclease Inhibitor"/>
    <property type="match status" value="2"/>
</dbReference>
<evidence type="ECO:0000313" key="3">
    <source>
        <dbReference type="Proteomes" id="UP001497512"/>
    </source>
</evidence>
<dbReference type="InterPro" id="IPR057207">
    <property type="entry name" value="FBXL15_LRR"/>
</dbReference>
<dbReference type="Pfam" id="PF25372">
    <property type="entry name" value="DUF7885"/>
    <property type="match status" value="1"/>
</dbReference>
<dbReference type="SUPFAM" id="SSF52047">
    <property type="entry name" value="RNI-like"/>
    <property type="match status" value="2"/>
</dbReference>
<evidence type="ECO:0000259" key="1">
    <source>
        <dbReference type="Pfam" id="PF25372"/>
    </source>
</evidence>
<dbReference type="Proteomes" id="UP001497512">
    <property type="component" value="Chromosome 18"/>
</dbReference>